<dbReference type="InterPro" id="IPR007820">
    <property type="entry name" value="AbrB_fam"/>
</dbReference>
<dbReference type="PANTHER" id="PTHR38457:SF1">
    <property type="entry name" value="REGULATOR ABRB-RELATED"/>
    <property type="match status" value="1"/>
</dbReference>
<accession>A0A2W2ASZ4</accession>
<sequence length="347" mass="36614">MRDTATGLAIGTAGGLAFWLLGIPAPWLAGSMMAAIIAVFSRVRVGMPDWLRTMAFIFLGIQTGTAVSWDTVDRAIHWPISIAFLCLTVVAVTWACMAYYIRRHGWDVPTALFASLPGALSLTLLLASSTTADMRRVTIAQCIRLFFLVAALPTVITWLRPPEDPLTMTLSQIGGLWDIVLLVAVSTAAGYALEWLKVPAGLMLGPMLASAALELSGVISGTAPMSILIPANVVLGVMIGARFSHFTFAEFRAALVEGFSGFLIALVIAMAGAGVAAYFSGLPFALTLLAFSPGGLDAMTIMAFSLNLDPAYVGAHQMVRYMALALLMPAATAYVLKRMGAYGGSGA</sequence>
<keyword evidence="1" id="KW-1133">Transmembrane helix</keyword>
<feature type="transmembrane region" description="Helical" evidence="1">
    <location>
        <begin position="16"/>
        <end position="38"/>
    </location>
</feature>
<dbReference type="NCBIfam" id="TIGR03082">
    <property type="entry name" value="Gneg_AbrB_dup"/>
    <property type="match status" value="2"/>
</dbReference>
<dbReference type="Proteomes" id="UP000248795">
    <property type="component" value="Unassembled WGS sequence"/>
</dbReference>
<dbReference type="EMBL" id="QKVK01000001">
    <property type="protein sequence ID" value="PZF78455.1"/>
    <property type="molecule type" value="Genomic_DNA"/>
</dbReference>
<dbReference type="InterPro" id="IPR017516">
    <property type="entry name" value="AbrB_dup"/>
</dbReference>
<evidence type="ECO:0000256" key="1">
    <source>
        <dbReference type="SAM" id="Phobius"/>
    </source>
</evidence>
<proteinExistence type="predicted"/>
<organism evidence="2 3">
    <name type="scientific">Aestuariivirga litoralis</name>
    <dbReference type="NCBI Taxonomy" id="2650924"/>
    <lineage>
        <taxon>Bacteria</taxon>
        <taxon>Pseudomonadati</taxon>
        <taxon>Pseudomonadota</taxon>
        <taxon>Alphaproteobacteria</taxon>
        <taxon>Hyphomicrobiales</taxon>
        <taxon>Aestuariivirgaceae</taxon>
        <taxon>Aestuariivirga</taxon>
    </lineage>
</organism>
<feature type="transmembrane region" description="Helical" evidence="1">
    <location>
        <begin position="218"/>
        <end position="241"/>
    </location>
</feature>
<evidence type="ECO:0000313" key="2">
    <source>
        <dbReference type="EMBL" id="PZF78455.1"/>
    </source>
</evidence>
<dbReference type="PANTHER" id="PTHR38457">
    <property type="entry name" value="REGULATOR ABRB-RELATED"/>
    <property type="match status" value="1"/>
</dbReference>
<evidence type="ECO:0000313" key="3">
    <source>
        <dbReference type="Proteomes" id="UP000248795"/>
    </source>
</evidence>
<feature type="transmembrane region" description="Helical" evidence="1">
    <location>
        <begin position="112"/>
        <end position="132"/>
    </location>
</feature>
<dbReference type="Pfam" id="PF05145">
    <property type="entry name" value="AbrB"/>
    <property type="match status" value="1"/>
</dbReference>
<keyword evidence="1" id="KW-0472">Membrane</keyword>
<dbReference type="RefSeq" id="WP_111195782.1">
    <property type="nucleotide sequence ID" value="NZ_QKVK01000001.1"/>
</dbReference>
<feature type="transmembrane region" description="Helical" evidence="1">
    <location>
        <begin position="138"/>
        <end position="159"/>
    </location>
</feature>
<feature type="transmembrane region" description="Helical" evidence="1">
    <location>
        <begin position="179"/>
        <end position="198"/>
    </location>
</feature>
<name>A0A2W2ASZ4_9HYPH</name>
<feature type="transmembrane region" description="Helical" evidence="1">
    <location>
        <begin position="50"/>
        <end position="69"/>
    </location>
</feature>
<feature type="transmembrane region" description="Helical" evidence="1">
    <location>
        <begin position="318"/>
        <end position="336"/>
    </location>
</feature>
<feature type="transmembrane region" description="Helical" evidence="1">
    <location>
        <begin position="75"/>
        <end position="100"/>
    </location>
</feature>
<dbReference type="AlphaFoldDB" id="A0A2W2ASZ4"/>
<dbReference type="PIRSF" id="PIRSF038991">
    <property type="entry name" value="Protein_AbrB"/>
    <property type="match status" value="1"/>
</dbReference>
<reference evidence="3" key="1">
    <citation type="submission" date="2018-06" db="EMBL/GenBank/DDBJ databases">
        <title>Aestuariibacter litoralis strain KCTC 52945T.</title>
        <authorList>
            <person name="Li X."/>
            <person name="Salam N."/>
            <person name="Li J.-L."/>
            <person name="Chen Y.-M."/>
            <person name="Yang Z.-W."/>
            <person name="Zhang L.-Y."/>
            <person name="Han M.-X."/>
            <person name="Xiao M."/>
            <person name="Li W.-J."/>
        </authorList>
    </citation>
    <scope>NUCLEOTIDE SEQUENCE [LARGE SCALE GENOMIC DNA]</scope>
    <source>
        <strain evidence="3">KCTC 52945</strain>
    </source>
</reference>
<keyword evidence="3" id="KW-1185">Reference proteome</keyword>
<protein>
    <submittedName>
        <fullName evidence="2">AbrB family transcriptional regulator</fullName>
    </submittedName>
</protein>
<dbReference type="GO" id="GO:0016020">
    <property type="term" value="C:membrane"/>
    <property type="evidence" value="ECO:0007669"/>
    <property type="project" value="InterPro"/>
</dbReference>
<keyword evidence="1" id="KW-0812">Transmembrane</keyword>
<dbReference type="GO" id="GO:0010468">
    <property type="term" value="P:regulation of gene expression"/>
    <property type="evidence" value="ECO:0007669"/>
    <property type="project" value="InterPro"/>
</dbReference>
<feature type="transmembrane region" description="Helical" evidence="1">
    <location>
        <begin position="285"/>
        <end position="306"/>
    </location>
</feature>
<gene>
    <name evidence="2" type="ORF">DK847_01145</name>
</gene>
<comment type="caution">
    <text evidence="2">The sequence shown here is derived from an EMBL/GenBank/DDBJ whole genome shotgun (WGS) entry which is preliminary data.</text>
</comment>
<feature type="transmembrane region" description="Helical" evidence="1">
    <location>
        <begin position="253"/>
        <end position="279"/>
    </location>
</feature>